<organism evidence="1">
    <name type="scientific">Anguilla anguilla</name>
    <name type="common">European freshwater eel</name>
    <name type="synonym">Muraena anguilla</name>
    <dbReference type="NCBI Taxonomy" id="7936"/>
    <lineage>
        <taxon>Eukaryota</taxon>
        <taxon>Metazoa</taxon>
        <taxon>Chordata</taxon>
        <taxon>Craniata</taxon>
        <taxon>Vertebrata</taxon>
        <taxon>Euteleostomi</taxon>
        <taxon>Actinopterygii</taxon>
        <taxon>Neopterygii</taxon>
        <taxon>Teleostei</taxon>
        <taxon>Anguilliformes</taxon>
        <taxon>Anguillidae</taxon>
        <taxon>Anguilla</taxon>
    </lineage>
</organism>
<accession>A0A0E9QNU4</accession>
<reference evidence="1" key="2">
    <citation type="journal article" date="2015" name="Fish Shellfish Immunol.">
        <title>Early steps in the European eel (Anguilla anguilla)-Vibrio vulnificus interaction in the gills: Role of the RtxA13 toxin.</title>
        <authorList>
            <person name="Callol A."/>
            <person name="Pajuelo D."/>
            <person name="Ebbesson L."/>
            <person name="Teles M."/>
            <person name="MacKenzie S."/>
            <person name="Amaro C."/>
        </authorList>
    </citation>
    <scope>NUCLEOTIDE SEQUENCE</scope>
</reference>
<dbReference type="EMBL" id="GBXM01089976">
    <property type="protein sequence ID" value="JAH18601.1"/>
    <property type="molecule type" value="Transcribed_RNA"/>
</dbReference>
<reference evidence="1" key="1">
    <citation type="submission" date="2014-11" db="EMBL/GenBank/DDBJ databases">
        <authorList>
            <person name="Amaro Gonzalez C."/>
        </authorList>
    </citation>
    <scope>NUCLEOTIDE SEQUENCE</scope>
</reference>
<dbReference type="AlphaFoldDB" id="A0A0E9QNU4"/>
<proteinExistence type="predicted"/>
<protein>
    <submittedName>
        <fullName evidence="1">Uncharacterized protein</fullName>
    </submittedName>
</protein>
<dbReference type="EMBL" id="GBXM01108744">
    <property type="protein sequence ID" value="JAG99832.1"/>
    <property type="molecule type" value="Transcribed_RNA"/>
</dbReference>
<name>A0A0E9QNU4_ANGAN</name>
<evidence type="ECO:0000313" key="1">
    <source>
        <dbReference type="EMBL" id="JAH18601.1"/>
    </source>
</evidence>
<sequence length="77" mass="8913">MILLCHSLRHVSLLRCWKLMTSSTVRMMLDFRSNSCRLVRLKMAWGILSSSQLCNSSSAKFIIFFKLLRTNSFVPSL</sequence>